<feature type="binding site" evidence="6">
    <location>
        <position position="132"/>
    </location>
    <ligand>
        <name>S-adenosyl-L-methionine</name>
        <dbReference type="ChEBI" id="CHEBI:59789"/>
    </ligand>
</feature>
<keyword evidence="2 5" id="KW-0489">Methyltransferase</keyword>
<gene>
    <name evidence="8" type="ORF">Agabi119p4_6639</name>
</gene>
<evidence type="ECO:0000256" key="6">
    <source>
        <dbReference type="PIRSR" id="PIRSR037350-1"/>
    </source>
</evidence>
<evidence type="ECO:0000313" key="9">
    <source>
        <dbReference type="Proteomes" id="UP000629468"/>
    </source>
</evidence>
<dbReference type="SUPFAM" id="SSF53335">
    <property type="entry name" value="S-adenosyl-L-methionine-dependent methyltransferases"/>
    <property type="match status" value="1"/>
</dbReference>
<feature type="region of interest" description="Disordered" evidence="7">
    <location>
        <begin position="480"/>
        <end position="503"/>
    </location>
</feature>
<protein>
    <recommendedName>
        <fullName evidence="10">U6 small nuclear RNA (adenine-(43)-N(6))-methyltransferase</fullName>
    </recommendedName>
</protein>
<dbReference type="InterPro" id="IPR029063">
    <property type="entry name" value="SAM-dependent_MTases_sf"/>
</dbReference>
<keyword evidence="3 5" id="KW-0808">Transferase</keyword>
<feature type="binding site" evidence="6">
    <location>
        <position position="108"/>
    </location>
    <ligand>
        <name>S-adenosyl-L-methionine</name>
        <dbReference type="ChEBI" id="CHEBI:59789"/>
    </ligand>
</feature>
<evidence type="ECO:0000256" key="4">
    <source>
        <dbReference type="ARBA" id="ARBA00022691"/>
    </source>
</evidence>
<comment type="similarity">
    <text evidence="1 5">Belongs to the methyltransferase superfamily. METTL16/RlmF family.</text>
</comment>
<dbReference type="GO" id="GO:0070475">
    <property type="term" value="P:rRNA base methylation"/>
    <property type="evidence" value="ECO:0007669"/>
    <property type="project" value="TreeGrafter"/>
</dbReference>
<accession>A0A8H7F035</accession>
<dbReference type="PIRSF" id="PIRSF037350">
    <property type="entry name" value="Mtase_ZK1128_prd"/>
    <property type="match status" value="1"/>
</dbReference>
<sequence length="503" mass="58085">MHRRNIYSRPIQYEELARSYPPLLEHLVPTNPPSQWKTINFQDEQAQRCLTQALLYRDFKLQLSLPKDRLCPPVPNRLNYVLWIQDIIRAHRYLFREDIRTIRGIDIGTGASAIYPLLACKLEPSWCFIATEVDNLSFTYAERNIQLNKMEDHIRLMRASIDGPILFPLEDYIGPPFDFVMCNPPFYSSRTEISRSAEMKEFPPNSVCTGADIEMIYPPGGEAAFIGQMVEESERHGNKCRWYTSMIGKLATISEIIVMLRKRSVRTYAMTEFVQGQTRRWAVAWSFTNEHLPDSLSRLLIHPNSTLQSLQPNRNTLINHFQVSFTTIDAQFLQTSLLGICDSARVQASERPLILDEEERPLILRNTSHSPLLTTFRLHPILVQAETNTWSRKERRKQQQQQQPHQIIGEQQHSDGSTTPQTQQQPLLICSLQWLFDFTATPANVILESQWVFGDDRNMFEGLVSHIVKKMVQVLEPHSTRPWDYPPPPTTAGNPTFAGARRD</sequence>
<dbReference type="InterPro" id="IPR010286">
    <property type="entry name" value="METTL16/RlmF"/>
</dbReference>
<name>A0A8H7F035_AGABI</name>
<evidence type="ECO:0008006" key="10">
    <source>
        <dbReference type="Google" id="ProtNLM"/>
    </source>
</evidence>
<evidence type="ECO:0000256" key="7">
    <source>
        <dbReference type="SAM" id="MobiDB-lite"/>
    </source>
</evidence>
<dbReference type="CDD" id="cd02440">
    <property type="entry name" value="AdoMet_MTases"/>
    <property type="match status" value="1"/>
</dbReference>
<proteinExistence type="inferred from homology"/>
<dbReference type="GO" id="GO:0008168">
    <property type="term" value="F:methyltransferase activity"/>
    <property type="evidence" value="ECO:0007669"/>
    <property type="project" value="UniProtKB-KW"/>
</dbReference>
<keyword evidence="4 6" id="KW-0949">S-adenosyl-L-methionine</keyword>
<dbReference type="GO" id="GO:0005634">
    <property type="term" value="C:nucleus"/>
    <property type="evidence" value="ECO:0007669"/>
    <property type="project" value="TreeGrafter"/>
</dbReference>
<evidence type="ECO:0000256" key="1">
    <source>
        <dbReference type="ARBA" id="ARBA00005878"/>
    </source>
</evidence>
<evidence type="ECO:0000256" key="5">
    <source>
        <dbReference type="PIRNR" id="PIRNR037350"/>
    </source>
</evidence>
<dbReference type="Gene3D" id="3.40.50.150">
    <property type="entry name" value="Vaccinia Virus protein VP39"/>
    <property type="match status" value="1"/>
</dbReference>
<feature type="region of interest" description="Disordered" evidence="7">
    <location>
        <begin position="389"/>
        <end position="422"/>
    </location>
</feature>
<dbReference type="AlphaFoldDB" id="A0A8H7F035"/>
<dbReference type="Pfam" id="PF05971">
    <property type="entry name" value="Methyltransf_10"/>
    <property type="match status" value="1"/>
</dbReference>
<reference evidence="8 9" key="1">
    <citation type="journal article" name="Sci. Rep.">
        <title>Telomere-to-telomere assembled and centromere annotated genomes of the two main subspecies of the button mushroom Agaricus bisporus reveal especially polymorphic chromosome ends.</title>
        <authorList>
            <person name="Sonnenberg A.S.M."/>
            <person name="Sedaghat-Telgerd N."/>
            <person name="Lavrijssen B."/>
            <person name="Ohm R.A."/>
            <person name="Hendrickx P.M."/>
            <person name="Scholtmeijer K."/>
            <person name="Baars J.J.P."/>
            <person name="van Peer A."/>
        </authorList>
    </citation>
    <scope>NUCLEOTIDE SEQUENCE [LARGE SCALE GENOMIC DNA]</scope>
    <source>
        <strain evidence="8 9">H119_p4</strain>
    </source>
</reference>
<feature type="compositionally biased region" description="Low complexity" evidence="7">
    <location>
        <begin position="399"/>
        <end position="411"/>
    </location>
</feature>
<dbReference type="PANTHER" id="PTHR13393:SF0">
    <property type="entry name" value="RNA N6-ADENOSINE-METHYLTRANSFERASE METTL16"/>
    <property type="match status" value="1"/>
</dbReference>
<evidence type="ECO:0000256" key="3">
    <source>
        <dbReference type="ARBA" id="ARBA00022679"/>
    </source>
</evidence>
<feature type="binding site" evidence="6">
    <location>
        <position position="77"/>
    </location>
    <ligand>
        <name>S-adenosyl-L-methionine</name>
        <dbReference type="ChEBI" id="CHEBI:59789"/>
    </ligand>
</feature>
<organism evidence="8 9">
    <name type="scientific">Agaricus bisporus var. burnettii</name>
    <dbReference type="NCBI Taxonomy" id="192524"/>
    <lineage>
        <taxon>Eukaryota</taxon>
        <taxon>Fungi</taxon>
        <taxon>Dikarya</taxon>
        <taxon>Basidiomycota</taxon>
        <taxon>Agaricomycotina</taxon>
        <taxon>Agaricomycetes</taxon>
        <taxon>Agaricomycetidae</taxon>
        <taxon>Agaricales</taxon>
        <taxon>Agaricineae</taxon>
        <taxon>Agaricaceae</taxon>
        <taxon>Agaricus</taxon>
    </lineage>
</organism>
<evidence type="ECO:0000256" key="2">
    <source>
        <dbReference type="ARBA" id="ARBA00022603"/>
    </source>
</evidence>
<dbReference type="InterPro" id="IPR017182">
    <property type="entry name" value="METTL16/PsiM"/>
</dbReference>
<feature type="binding site" evidence="6">
    <location>
        <position position="183"/>
    </location>
    <ligand>
        <name>S-adenosyl-L-methionine</name>
        <dbReference type="ChEBI" id="CHEBI:59789"/>
    </ligand>
</feature>
<dbReference type="Proteomes" id="UP000629468">
    <property type="component" value="Unassembled WGS sequence"/>
</dbReference>
<evidence type="ECO:0000313" key="8">
    <source>
        <dbReference type="EMBL" id="KAF7770665.1"/>
    </source>
</evidence>
<comment type="caution">
    <text evidence="8">The sequence shown here is derived from an EMBL/GenBank/DDBJ whole genome shotgun (WGS) entry which is preliminary data.</text>
</comment>
<dbReference type="EMBL" id="JABXXO010000009">
    <property type="protein sequence ID" value="KAF7770665.1"/>
    <property type="molecule type" value="Genomic_DNA"/>
</dbReference>
<dbReference type="PANTHER" id="PTHR13393">
    <property type="entry name" value="SAM-DEPENDENT METHYLTRANSFERASE"/>
    <property type="match status" value="1"/>
</dbReference>